<dbReference type="AlphaFoldDB" id="A0A1C5GH65"/>
<reference evidence="1 2" key="1">
    <citation type="submission" date="2016-06" db="EMBL/GenBank/DDBJ databases">
        <authorList>
            <person name="Kjaerup R.B."/>
            <person name="Dalgaard T.S."/>
            <person name="Juul-Madsen H.R."/>
        </authorList>
    </citation>
    <scope>NUCLEOTIDE SEQUENCE [LARGE SCALE GENOMIC DNA]</scope>
    <source>
        <strain evidence="1 2">DSM 43913</strain>
    </source>
</reference>
<proteinExistence type="predicted"/>
<gene>
    <name evidence="1" type="ORF">GA0070610_5507</name>
</gene>
<evidence type="ECO:0000313" key="1">
    <source>
        <dbReference type="EMBL" id="SCG19144.1"/>
    </source>
</evidence>
<name>A0A1C5GH65_MICEH</name>
<dbReference type="SUPFAM" id="SSF52980">
    <property type="entry name" value="Restriction endonuclease-like"/>
    <property type="match status" value="1"/>
</dbReference>
<organism evidence="1 2">
    <name type="scientific">Micromonospora echinofusca</name>
    <dbReference type="NCBI Taxonomy" id="47858"/>
    <lineage>
        <taxon>Bacteria</taxon>
        <taxon>Bacillati</taxon>
        <taxon>Actinomycetota</taxon>
        <taxon>Actinomycetes</taxon>
        <taxon>Micromonosporales</taxon>
        <taxon>Micromonosporaceae</taxon>
        <taxon>Micromonospora</taxon>
    </lineage>
</organism>
<dbReference type="InterPro" id="IPR011335">
    <property type="entry name" value="Restrct_endonuc-II-like"/>
</dbReference>
<evidence type="ECO:0000313" key="2">
    <source>
        <dbReference type="Proteomes" id="UP000198251"/>
    </source>
</evidence>
<dbReference type="Gene3D" id="3.40.960.10">
    <property type="entry name" value="VSR Endonuclease"/>
    <property type="match status" value="1"/>
</dbReference>
<dbReference type="Proteomes" id="UP000198251">
    <property type="component" value="Chromosome I"/>
</dbReference>
<keyword evidence="2" id="KW-1185">Reference proteome</keyword>
<accession>A0A1C5GH65</accession>
<sequence>MGTDPLAVVRAMAGARDGIVTLAQARTAGLTVHDVHRLCRSGRWRAVIRGGYLVDADCYDGIPRRARIRAAVASFGAPAAAVLTTAAELHGIAGPRSTQAIHLSMPGPVARHSRLAHPEVVVHQLTVAPGQLVRLDGIAVTSPLRTVADLVLREDRYTAVCVLDSALNRGLVTDDDLLAVSRLIRGRRGAVAARSHLAEADGRAQSPLETRTRLRCVDGRVPPDALQLEVRDDDGYLLGIGDLGWRGPRVIAEADGRGPHGTPEAVHADRRRQNRLVNAGWTILRFTWADTLHPAYVPDTVRRAIAVGEGVSRMRVCAYFFLVVGGGSMRSRSGWLRIRPSSSWSRRPVIPALLRSPRCGASIRAIRRAWPRWRWRPGPTWW</sequence>
<dbReference type="EMBL" id="LT607733">
    <property type="protein sequence ID" value="SCG19144.1"/>
    <property type="molecule type" value="Genomic_DNA"/>
</dbReference>
<protein>
    <submittedName>
        <fullName evidence="1">Transcriptional regulator, AbiEi antitoxin, Type IV TA system</fullName>
    </submittedName>
</protein>